<accession>R7RX52</accession>
<feature type="compositionally biased region" description="Low complexity" evidence="1">
    <location>
        <begin position="83"/>
        <end position="101"/>
    </location>
</feature>
<feature type="compositionally biased region" description="Low complexity" evidence="1">
    <location>
        <begin position="23"/>
        <end position="36"/>
    </location>
</feature>
<evidence type="ECO:0000313" key="2">
    <source>
        <dbReference type="EMBL" id="EIM79966.1"/>
    </source>
</evidence>
<reference evidence="3" key="1">
    <citation type="journal article" date="2012" name="Science">
        <title>The Paleozoic origin of enzymatic lignin decomposition reconstructed from 31 fungal genomes.</title>
        <authorList>
            <person name="Floudas D."/>
            <person name="Binder M."/>
            <person name="Riley R."/>
            <person name="Barry K."/>
            <person name="Blanchette R.A."/>
            <person name="Henrissat B."/>
            <person name="Martinez A.T."/>
            <person name="Otillar R."/>
            <person name="Spatafora J.W."/>
            <person name="Yadav J.S."/>
            <person name="Aerts A."/>
            <person name="Benoit I."/>
            <person name="Boyd A."/>
            <person name="Carlson A."/>
            <person name="Copeland A."/>
            <person name="Coutinho P.M."/>
            <person name="de Vries R.P."/>
            <person name="Ferreira P."/>
            <person name="Findley K."/>
            <person name="Foster B."/>
            <person name="Gaskell J."/>
            <person name="Glotzer D."/>
            <person name="Gorecki P."/>
            <person name="Heitman J."/>
            <person name="Hesse C."/>
            <person name="Hori C."/>
            <person name="Igarashi K."/>
            <person name="Jurgens J.A."/>
            <person name="Kallen N."/>
            <person name="Kersten P."/>
            <person name="Kohler A."/>
            <person name="Kuees U."/>
            <person name="Kumar T.K.A."/>
            <person name="Kuo A."/>
            <person name="LaButti K."/>
            <person name="Larrondo L.F."/>
            <person name="Lindquist E."/>
            <person name="Ling A."/>
            <person name="Lombard V."/>
            <person name="Lucas S."/>
            <person name="Lundell T."/>
            <person name="Martin R."/>
            <person name="McLaughlin D.J."/>
            <person name="Morgenstern I."/>
            <person name="Morin E."/>
            <person name="Murat C."/>
            <person name="Nagy L.G."/>
            <person name="Nolan M."/>
            <person name="Ohm R.A."/>
            <person name="Patyshakuliyeva A."/>
            <person name="Rokas A."/>
            <person name="Ruiz-Duenas F.J."/>
            <person name="Sabat G."/>
            <person name="Salamov A."/>
            <person name="Samejima M."/>
            <person name="Schmutz J."/>
            <person name="Slot J.C."/>
            <person name="St John F."/>
            <person name="Stenlid J."/>
            <person name="Sun H."/>
            <person name="Sun S."/>
            <person name="Syed K."/>
            <person name="Tsang A."/>
            <person name="Wiebenga A."/>
            <person name="Young D."/>
            <person name="Pisabarro A."/>
            <person name="Eastwood D.C."/>
            <person name="Martin F."/>
            <person name="Cullen D."/>
            <person name="Grigoriev I.V."/>
            <person name="Hibbett D.S."/>
        </authorList>
    </citation>
    <scope>NUCLEOTIDE SEQUENCE [LARGE SCALE GENOMIC DNA]</scope>
    <source>
        <strain evidence="3">FP-91666</strain>
    </source>
</reference>
<evidence type="ECO:0000256" key="1">
    <source>
        <dbReference type="SAM" id="MobiDB-lite"/>
    </source>
</evidence>
<protein>
    <submittedName>
        <fullName evidence="2">Uncharacterized protein</fullName>
    </submittedName>
</protein>
<name>R7RX52_STEHR</name>
<feature type="compositionally biased region" description="Polar residues" evidence="1">
    <location>
        <begin position="46"/>
        <end position="61"/>
    </location>
</feature>
<proteinExistence type="predicted"/>
<dbReference type="EMBL" id="JH687400">
    <property type="protein sequence ID" value="EIM79966.1"/>
    <property type="molecule type" value="Genomic_DNA"/>
</dbReference>
<dbReference type="AlphaFoldDB" id="R7RX52"/>
<feature type="region of interest" description="Disordered" evidence="1">
    <location>
        <begin position="1"/>
        <end position="127"/>
    </location>
</feature>
<feature type="compositionally biased region" description="Polar residues" evidence="1">
    <location>
        <begin position="114"/>
        <end position="124"/>
    </location>
</feature>
<dbReference type="Proteomes" id="UP000053927">
    <property type="component" value="Unassembled WGS sequence"/>
</dbReference>
<keyword evidence="3" id="KW-1185">Reference proteome</keyword>
<organism evidence="2 3">
    <name type="scientific">Stereum hirsutum (strain FP-91666)</name>
    <name type="common">White-rot fungus</name>
    <dbReference type="NCBI Taxonomy" id="721885"/>
    <lineage>
        <taxon>Eukaryota</taxon>
        <taxon>Fungi</taxon>
        <taxon>Dikarya</taxon>
        <taxon>Basidiomycota</taxon>
        <taxon>Agaricomycotina</taxon>
        <taxon>Agaricomycetes</taxon>
        <taxon>Russulales</taxon>
        <taxon>Stereaceae</taxon>
        <taxon>Stereum</taxon>
    </lineage>
</organism>
<dbReference type="RefSeq" id="XP_007310952.1">
    <property type="nucleotide sequence ID" value="XM_007310890.1"/>
</dbReference>
<evidence type="ECO:0000313" key="3">
    <source>
        <dbReference type="Proteomes" id="UP000053927"/>
    </source>
</evidence>
<gene>
    <name evidence="2" type="ORF">STEHIDRAFT_172944</name>
</gene>
<sequence length="302" mass="33053">MASSAPRIDTDARSRHNSLPSNSVPFPTTPVEEPPSTNHNHHHIPESQTGQGQSSETTAHNVQYRMNDYPATYPFTSPRHSSHSNPNRISFSSSSPGASPSKRPLSVPGPRPSHSMTRAYSASSMRHRPIDQQLSPVAEEYDHPLHGWQARLLVPPAPRRSRTSLNPYPYSDPYHNRQSVHGQGGAPFTSGGTPLSSNGHIPTSVDSSAHFHTNYAYDSHNHNHANPSPLPVDDLTAAMMLMMPSPTADRKRMAEKNRRAARTKKKRASRIGAGSGVKRVASAAGRAVMALRRALGARMRQR</sequence>
<dbReference type="GeneID" id="18804177"/>
<dbReference type="KEGG" id="shs:STEHIDRAFT_172944"/>